<evidence type="ECO:0000256" key="4">
    <source>
        <dbReference type="ARBA" id="ARBA00023212"/>
    </source>
</evidence>
<accession>A0AAN7PYI9</accession>
<evidence type="ECO:0000256" key="2">
    <source>
        <dbReference type="ARBA" id="ARBA00006187"/>
    </source>
</evidence>
<comment type="similarity">
    <text evidence="2">Belongs to the MAP65/ASE1 family.</text>
</comment>
<keyword evidence="3" id="KW-0493">Microtubule</keyword>
<proteinExistence type="inferred from homology"/>
<dbReference type="InterPro" id="IPR007145">
    <property type="entry name" value="MAP65_Ase1_PRC1"/>
</dbReference>
<keyword evidence="4" id="KW-0206">Cytoskeleton</keyword>
<dbReference type="GO" id="GO:0005737">
    <property type="term" value="C:cytoplasm"/>
    <property type="evidence" value="ECO:0007669"/>
    <property type="project" value="TreeGrafter"/>
</dbReference>
<evidence type="ECO:0000313" key="5">
    <source>
        <dbReference type="EMBL" id="KAK4756004.1"/>
    </source>
</evidence>
<dbReference type="PANTHER" id="PTHR19321:SF4">
    <property type="entry name" value="65-KDA MICROTUBULE-ASSOCIATED PROTEIN 5"/>
    <property type="match status" value="1"/>
</dbReference>
<keyword evidence="6" id="KW-1185">Reference proteome</keyword>
<dbReference type="PANTHER" id="PTHR19321">
    <property type="entry name" value="PROTEIN REGULATOR OF CYTOKINESIS 1 PRC1-RELATED"/>
    <property type="match status" value="1"/>
</dbReference>
<evidence type="ECO:0000256" key="1">
    <source>
        <dbReference type="ARBA" id="ARBA00004245"/>
    </source>
</evidence>
<dbReference type="GO" id="GO:0005819">
    <property type="term" value="C:spindle"/>
    <property type="evidence" value="ECO:0007669"/>
    <property type="project" value="TreeGrafter"/>
</dbReference>
<dbReference type="Proteomes" id="UP001345219">
    <property type="component" value="Chromosome 8"/>
</dbReference>
<sequence>MSKDTLASLLCMINSLKQEKEQRLCKLQNLRSKLIELWDLMDIPAEEQNFFYQVIILISSSIDEVSRGGSIAIEVFQQVELEVERLNVLKASKTKELVMKRQRELEEMHKGGHMDLDGDSARNILVSFIDSG</sequence>
<dbReference type="Pfam" id="PF03999">
    <property type="entry name" value="MAP65_ASE1"/>
    <property type="match status" value="1"/>
</dbReference>
<dbReference type="GO" id="GO:0005874">
    <property type="term" value="C:microtubule"/>
    <property type="evidence" value="ECO:0007669"/>
    <property type="project" value="UniProtKB-KW"/>
</dbReference>
<protein>
    <recommendedName>
        <fullName evidence="7">65-kDa microtubule-associated protein 8</fullName>
    </recommendedName>
</protein>
<evidence type="ECO:0000256" key="3">
    <source>
        <dbReference type="ARBA" id="ARBA00022701"/>
    </source>
</evidence>
<evidence type="ECO:0008006" key="7">
    <source>
        <dbReference type="Google" id="ProtNLM"/>
    </source>
</evidence>
<comment type="subcellular location">
    <subcellularLocation>
        <location evidence="1">Cytoplasm</location>
        <location evidence="1">Cytoskeleton</location>
    </subcellularLocation>
</comment>
<dbReference type="GO" id="GO:0008017">
    <property type="term" value="F:microtubule binding"/>
    <property type="evidence" value="ECO:0007669"/>
    <property type="project" value="InterPro"/>
</dbReference>
<evidence type="ECO:0000313" key="6">
    <source>
        <dbReference type="Proteomes" id="UP001345219"/>
    </source>
</evidence>
<reference evidence="5 6" key="1">
    <citation type="journal article" date="2023" name="Hortic Res">
        <title>Pangenome of water caltrop reveals structural variations and asymmetric subgenome divergence after allopolyploidization.</title>
        <authorList>
            <person name="Zhang X."/>
            <person name="Chen Y."/>
            <person name="Wang L."/>
            <person name="Yuan Y."/>
            <person name="Fang M."/>
            <person name="Shi L."/>
            <person name="Lu R."/>
            <person name="Comes H.P."/>
            <person name="Ma Y."/>
            <person name="Chen Y."/>
            <person name="Huang G."/>
            <person name="Zhou Y."/>
            <person name="Zheng Z."/>
            <person name="Qiu Y."/>
        </authorList>
    </citation>
    <scope>NUCLEOTIDE SEQUENCE [LARGE SCALE GENOMIC DNA]</scope>
    <source>
        <tissue evidence="5">Roots</tissue>
    </source>
</reference>
<comment type="caution">
    <text evidence="5">The sequence shown here is derived from an EMBL/GenBank/DDBJ whole genome shotgun (WGS) entry which is preliminary data.</text>
</comment>
<dbReference type="AlphaFoldDB" id="A0AAN7PYI9"/>
<gene>
    <name evidence="5" type="ORF">SAY87_009761</name>
</gene>
<organism evidence="5 6">
    <name type="scientific">Trapa incisa</name>
    <dbReference type="NCBI Taxonomy" id="236973"/>
    <lineage>
        <taxon>Eukaryota</taxon>
        <taxon>Viridiplantae</taxon>
        <taxon>Streptophyta</taxon>
        <taxon>Embryophyta</taxon>
        <taxon>Tracheophyta</taxon>
        <taxon>Spermatophyta</taxon>
        <taxon>Magnoliopsida</taxon>
        <taxon>eudicotyledons</taxon>
        <taxon>Gunneridae</taxon>
        <taxon>Pentapetalae</taxon>
        <taxon>rosids</taxon>
        <taxon>malvids</taxon>
        <taxon>Myrtales</taxon>
        <taxon>Lythraceae</taxon>
        <taxon>Trapa</taxon>
    </lineage>
</organism>
<dbReference type="EMBL" id="JAXIOK010000014">
    <property type="protein sequence ID" value="KAK4756004.1"/>
    <property type="molecule type" value="Genomic_DNA"/>
</dbReference>
<dbReference type="GO" id="GO:0000226">
    <property type="term" value="P:microtubule cytoskeleton organization"/>
    <property type="evidence" value="ECO:0007669"/>
    <property type="project" value="InterPro"/>
</dbReference>
<keyword evidence="4" id="KW-0963">Cytoplasm</keyword>
<name>A0AAN7PYI9_9MYRT</name>